<feature type="non-terminal residue" evidence="1">
    <location>
        <position position="1"/>
    </location>
</feature>
<name>A0A367JSY2_RHIST</name>
<proteinExistence type="predicted"/>
<protein>
    <submittedName>
        <fullName evidence="1">Uncharacterized protein</fullName>
    </submittedName>
</protein>
<comment type="caution">
    <text evidence="1">The sequence shown here is derived from an EMBL/GenBank/DDBJ whole genome shotgun (WGS) entry which is preliminary data.</text>
</comment>
<keyword evidence="2" id="KW-1185">Reference proteome</keyword>
<evidence type="ECO:0000313" key="1">
    <source>
        <dbReference type="EMBL" id="RCH93047.1"/>
    </source>
</evidence>
<dbReference type="Proteomes" id="UP000253551">
    <property type="component" value="Unassembled WGS sequence"/>
</dbReference>
<evidence type="ECO:0000313" key="2">
    <source>
        <dbReference type="Proteomes" id="UP000253551"/>
    </source>
</evidence>
<sequence length="75" mass="9023">VQSQLFHVQQTIPMLKQRPSITSWYFDDYKLVILFIKKKKRKKITNNIIQILEEYWFVYGVFSEAQDLGLKVQSL</sequence>
<gene>
    <name evidence="1" type="ORF">CU098_011350</name>
</gene>
<accession>A0A367JSY2</accession>
<dbReference type="EMBL" id="PJQM01002750">
    <property type="protein sequence ID" value="RCH93047.1"/>
    <property type="molecule type" value="Genomic_DNA"/>
</dbReference>
<dbReference type="AlphaFoldDB" id="A0A367JSY2"/>
<reference evidence="1 2" key="1">
    <citation type="journal article" date="2018" name="G3 (Bethesda)">
        <title>Phylogenetic and Phylogenomic Definition of Rhizopus Species.</title>
        <authorList>
            <person name="Gryganskyi A.P."/>
            <person name="Golan J."/>
            <person name="Dolatabadi S."/>
            <person name="Mondo S."/>
            <person name="Robb S."/>
            <person name="Idnurm A."/>
            <person name="Muszewska A."/>
            <person name="Steczkiewicz K."/>
            <person name="Masonjones S."/>
            <person name="Liao H.L."/>
            <person name="Gajdeczka M.T."/>
            <person name="Anike F."/>
            <person name="Vuek A."/>
            <person name="Anishchenko I.M."/>
            <person name="Voigt K."/>
            <person name="de Hoog G.S."/>
            <person name="Smith M.E."/>
            <person name="Heitman J."/>
            <person name="Vilgalys R."/>
            <person name="Stajich J.E."/>
        </authorList>
    </citation>
    <scope>NUCLEOTIDE SEQUENCE [LARGE SCALE GENOMIC DNA]</scope>
    <source>
        <strain evidence="1 2">LSU 92-RS-03</strain>
    </source>
</reference>
<organism evidence="1 2">
    <name type="scientific">Rhizopus stolonifer</name>
    <name type="common">Rhizopus nigricans</name>
    <dbReference type="NCBI Taxonomy" id="4846"/>
    <lineage>
        <taxon>Eukaryota</taxon>
        <taxon>Fungi</taxon>
        <taxon>Fungi incertae sedis</taxon>
        <taxon>Mucoromycota</taxon>
        <taxon>Mucoromycotina</taxon>
        <taxon>Mucoromycetes</taxon>
        <taxon>Mucorales</taxon>
        <taxon>Mucorineae</taxon>
        <taxon>Rhizopodaceae</taxon>
        <taxon>Rhizopus</taxon>
    </lineage>
</organism>